<evidence type="ECO:0000313" key="2">
    <source>
        <dbReference type="EMBL" id="WYK19060.1"/>
    </source>
</evidence>
<dbReference type="EMBL" id="CP146606">
    <property type="protein sequence ID" value="WYK19060.1"/>
    <property type="molecule type" value="Genomic_DNA"/>
</dbReference>
<gene>
    <name evidence="2" type="ORF">RZS32_004030</name>
</gene>
<protein>
    <submittedName>
        <fullName evidence="2">Uncharacterized protein</fullName>
    </submittedName>
</protein>
<dbReference type="RefSeq" id="WP_339106815.1">
    <property type="nucleotide sequence ID" value="NZ_CP146606.1"/>
</dbReference>
<feature type="region of interest" description="Disordered" evidence="1">
    <location>
        <begin position="64"/>
        <end position="90"/>
    </location>
</feature>
<accession>A0ABZ2TKS9</accession>
<proteinExistence type="predicted"/>
<evidence type="ECO:0000256" key="1">
    <source>
        <dbReference type="SAM" id="MobiDB-lite"/>
    </source>
</evidence>
<reference evidence="2 3" key="1">
    <citation type="submission" date="2024-02" db="EMBL/GenBank/DDBJ databases">
        <title>Roseovarius strain W115 nov., isolated from a marine algae.</title>
        <authorList>
            <person name="Lee M.W."/>
            <person name="Lee J.K."/>
            <person name="Kim J.M."/>
            <person name="Choi D.G."/>
            <person name="Baek J.H."/>
            <person name="Bayburt H."/>
            <person name="Jung J.J."/>
            <person name="Han D.M."/>
            <person name="Jeon C.O."/>
        </authorList>
    </citation>
    <scope>NUCLEOTIDE SEQUENCE [LARGE SCALE GENOMIC DNA]</scope>
    <source>
        <strain evidence="2 3">W115</strain>
    </source>
</reference>
<dbReference type="Proteomes" id="UP001281305">
    <property type="component" value="Chromosome"/>
</dbReference>
<organism evidence="2 3">
    <name type="scientific">Roseovarius rhodophyticola</name>
    <dbReference type="NCBI Taxonomy" id="3080827"/>
    <lineage>
        <taxon>Bacteria</taxon>
        <taxon>Pseudomonadati</taxon>
        <taxon>Pseudomonadota</taxon>
        <taxon>Alphaproteobacteria</taxon>
        <taxon>Rhodobacterales</taxon>
        <taxon>Roseobacteraceae</taxon>
        <taxon>Roseovarius</taxon>
    </lineage>
</organism>
<keyword evidence="3" id="KW-1185">Reference proteome</keyword>
<evidence type="ECO:0000313" key="3">
    <source>
        <dbReference type="Proteomes" id="UP001281305"/>
    </source>
</evidence>
<name>A0ABZ2TKS9_9RHOB</name>
<sequence>MSKYSSDQVLFTVADTIGEILIQTPDGVIELDGQTAYDIGHNSGNIASIIFSDTVLDEAAIRSRAGSDQTTSGDDNIVGTRFEDVLGGGE</sequence>